<evidence type="ECO:0000256" key="2">
    <source>
        <dbReference type="SAM" id="MobiDB-lite"/>
    </source>
</evidence>
<name>A0A3L9DZ63_9STRE</name>
<dbReference type="OrthoDB" id="2237621at2"/>
<keyword evidence="4" id="KW-1185">Reference proteome</keyword>
<reference evidence="3 4" key="1">
    <citation type="submission" date="2018-10" db="EMBL/GenBank/DDBJ databases">
        <title>Streptococcus hillyeri sp. nov., isolated from equine tracheal sample.</title>
        <authorList>
            <person name="Macfadyen A.C."/>
            <person name="Waller A."/>
            <person name="Paterson G.K."/>
        </authorList>
    </citation>
    <scope>NUCLEOTIDE SEQUENCE [LARGE SCALE GENOMIC DNA]</scope>
    <source>
        <strain evidence="3 4">28462</strain>
    </source>
</reference>
<gene>
    <name evidence="3" type="ORF">EAF07_03350</name>
</gene>
<accession>A0A3L9DZ63</accession>
<protein>
    <submittedName>
        <fullName evidence="3">Uncharacterized protein</fullName>
    </submittedName>
</protein>
<dbReference type="RefSeq" id="WP_121834877.1">
    <property type="nucleotide sequence ID" value="NZ_CP163513.1"/>
</dbReference>
<organism evidence="3 4">
    <name type="scientific">Streptococcus hillyeri</name>
    <dbReference type="NCBI Taxonomy" id="2282420"/>
    <lineage>
        <taxon>Bacteria</taxon>
        <taxon>Bacillati</taxon>
        <taxon>Bacillota</taxon>
        <taxon>Bacilli</taxon>
        <taxon>Lactobacillales</taxon>
        <taxon>Streptococcaceae</taxon>
        <taxon>Streptococcus</taxon>
    </lineage>
</organism>
<feature type="region of interest" description="Disordered" evidence="2">
    <location>
        <begin position="1"/>
        <end position="20"/>
    </location>
</feature>
<keyword evidence="1" id="KW-0175">Coiled coil</keyword>
<dbReference type="Proteomes" id="UP000279194">
    <property type="component" value="Unassembled WGS sequence"/>
</dbReference>
<evidence type="ECO:0000313" key="4">
    <source>
        <dbReference type="Proteomes" id="UP000279194"/>
    </source>
</evidence>
<sequence>MNIKNNGWYDETGRKLSEDEKEALKNQVKDELDKELKDTGLEGWLKKFISKQFDKTSGVVHVEQAEAKNTDDDNRELGGEQLADEAIALAINSLDIAITELSEKLEHLKEEREKLIHKRNSR</sequence>
<comment type="caution">
    <text evidence="3">The sequence shown here is derived from an EMBL/GenBank/DDBJ whole genome shotgun (WGS) entry which is preliminary data.</text>
</comment>
<evidence type="ECO:0000256" key="1">
    <source>
        <dbReference type="SAM" id="Coils"/>
    </source>
</evidence>
<dbReference type="AlphaFoldDB" id="A0A3L9DZ63"/>
<feature type="compositionally biased region" description="Basic and acidic residues" evidence="2">
    <location>
        <begin position="11"/>
        <end position="20"/>
    </location>
</feature>
<proteinExistence type="predicted"/>
<evidence type="ECO:0000313" key="3">
    <source>
        <dbReference type="EMBL" id="RLY04120.1"/>
    </source>
</evidence>
<feature type="coiled-coil region" evidence="1">
    <location>
        <begin position="91"/>
        <end position="118"/>
    </location>
</feature>
<dbReference type="EMBL" id="RCVM01000004">
    <property type="protein sequence ID" value="RLY04120.1"/>
    <property type="molecule type" value="Genomic_DNA"/>
</dbReference>